<name>A0A370TRU8_9HELO</name>
<dbReference type="GeneID" id="43595444"/>
<dbReference type="STRING" id="2656787.A0A370TRU8"/>
<dbReference type="RefSeq" id="XP_031870911.1">
    <property type="nucleotide sequence ID" value="XM_032011218.1"/>
</dbReference>
<evidence type="ECO:0000256" key="7">
    <source>
        <dbReference type="SAM" id="MobiDB-lite"/>
    </source>
</evidence>
<evidence type="ECO:0000259" key="8">
    <source>
        <dbReference type="SMART" id="SM00906"/>
    </source>
</evidence>
<dbReference type="GO" id="GO:0001228">
    <property type="term" value="F:DNA-binding transcription activator activity, RNA polymerase II-specific"/>
    <property type="evidence" value="ECO:0007669"/>
    <property type="project" value="TreeGrafter"/>
</dbReference>
<keyword evidence="2" id="KW-0862">Zinc</keyword>
<gene>
    <name evidence="9" type="ORF">BP5553_02595</name>
</gene>
<feature type="region of interest" description="Disordered" evidence="7">
    <location>
        <begin position="1"/>
        <end position="24"/>
    </location>
</feature>
<dbReference type="SMART" id="SM00906">
    <property type="entry name" value="Fungal_trans"/>
    <property type="match status" value="1"/>
</dbReference>
<evidence type="ECO:0000256" key="5">
    <source>
        <dbReference type="ARBA" id="ARBA00023163"/>
    </source>
</evidence>
<dbReference type="AlphaFoldDB" id="A0A370TRU8"/>
<comment type="caution">
    <text evidence="9">The sequence shown here is derived from an EMBL/GenBank/DDBJ whole genome shotgun (WGS) entry which is preliminary data.</text>
</comment>
<sequence length="737" mass="82409">MVEPERRRRRPTVNTAPARSAGDARSDAIEKLPAAIAYGLETIFAFMRFILNLRGIILARAKQLALAWPKVPENHYLLTELPAQAEGRQSRAIQFESMKSRIKHLEEQLSKTTLEPIQSPVSTTNTTIETSTSDMGGTFSIHRESRLLGQPPTITRSVTHKKRMFGQSHWFNGVVLIFEPYLRDGSMKACSGVQKCKSLARVIKSQRAPSWPSPITTELPPKNVADELVDCYLRTTETVYRVLHVPTFKRDYGALWLSDTEPDTAFLIQLKLVLAIGASTYDEQFSLRVSAVRWVYEAQTWLLEPKFKSRLGIQPLQINLLLLLARETAGVGEEFIWISAGELLRRAVYMGFHRDPAHLPKRTTFAAEMRRRLWNTILEVTLQSSLTSGGPPLISLDDFDTEPPGNFDDDQLMAEGPVPKPEGDFTQVSIAISLRKMFPVRLAITKFLNDFRSQGTYEETLRLDSELRASYKAICQTLQGCSSSTGPSPSRFEIGVVDFLVHRYRSSLHVPFFGLALHETAYAFSRKVVVETSLKIWYAACPSSSTTVAQPRSDTASPDQDDLARLTVCGSGFYRTVAAQATLLIGLELRTQLQEEESLGPVPLRPDLLSVLEDAKTWCLRCIKAGETNIKGYLITCIIATQIEGLMRGLGKDEIFGLIVKAVDDAEKICLPVLEEMAAQGQAEEPVEGPHQISSNASPEAMESWDFLMSDALFNTNNAEPMSWMFNDENIQTQALW</sequence>
<keyword evidence="3" id="KW-0805">Transcription regulation</keyword>
<keyword evidence="1" id="KW-0479">Metal-binding</keyword>
<evidence type="ECO:0000256" key="6">
    <source>
        <dbReference type="ARBA" id="ARBA00023242"/>
    </source>
</evidence>
<dbReference type="InterPro" id="IPR007219">
    <property type="entry name" value="XnlR_reg_dom"/>
</dbReference>
<accession>A0A370TRU8</accession>
<dbReference type="PANTHER" id="PTHR31944">
    <property type="entry name" value="HEME-RESPONSIVE ZINC FINGER TRANSCRIPTION FACTOR HAP1"/>
    <property type="match status" value="1"/>
</dbReference>
<dbReference type="EMBL" id="NPIC01000002">
    <property type="protein sequence ID" value="RDL38255.1"/>
    <property type="molecule type" value="Genomic_DNA"/>
</dbReference>
<reference evidence="9 10" key="1">
    <citation type="journal article" date="2018" name="IMA Fungus">
        <title>IMA Genome-F 9: Draft genome sequence of Annulohypoxylon stygium, Aspergillus mulundensis, Berkeleyomyces basicola (syn. Thielaviopsis basicola), Ceratocystis smalleyi, two Cercospora beticola strains, Coleophoma cylindrospora, Fusarium fracticaudum, Phialophora cf. hyalina, and Morchella septimelata.</title>
        <authorList>
            <person name="Wingfield B.D."/>
            <person name="Bills G.F."/>
            <person name="Dong Y."/>
            <person name="Huang W."/>
            <person name="Nel W.J."/>
            <person name="Swalarsk-Parry B.S."/>
            <person name="Vaghefi N."/>
            <person name="Wilken P.M."/>
            <person name="An Z."/>
            <person name="de Beer Z.W."/>
            <person name="De Vos L."/>
            <person name="Chen L."/>
            <person name="Duong T.A."/>
            <person name="Gao Y."/>
            <person name="Hammerbacher A."/>
            <person name="Kikkert J.R."/>
            <person name="Li Y."/>
            <person name="Li H."/>
            <person name="Li K."/>
            <person name="Li Q."/>
            <person name="Liu X."/>
            <person name="Ma X."/>
            <person name="Naidoo K."/>
            <person name="Pethybridge S.J."/>
            <person name="Sun J."/>
            <person name="Steenkamp E.T."/>
            <person name="van der Nest M.A."/>
            <person name="van Wyk S."/>
            <person name="Wingfield M.J."/>
            <person name="Xiong C."/>
            <person name="Yue Q."/>
            <person name="Zhang X."/>
        </authorList>
    </citation>
    <scope>NUCLEOTIDE SEQUENCE [LARGE SCALE GENOMIC DNA]</scope>
    <source>
        <strain evidence="9 10">BP 5553</strain>
    </source>
</reference>
<keyword evidence="5" id="KW-0804">Transcription</keyword>
<dbReference type="GO" id="GO:0006351">
    <property type="term" value="P:DNA-templated transcription"/>
    <property type="evidence" value="ECO:0007669"/>
    <property type="project" value="InterPro"/>
</dbReference>
<dbReference type="InterPro" id="IPR051430">
    <property type="entry name" value="Fungal_TF_Env_Response"/>
</dbReference>
<evidence type="ECO:0000313" key="10">
    <source>
        <dbReference type="Proteomes" id="UP000254866"/>
    </source>
</evidence>
<dbReference type="Proteomes" id="UP000254866">
    <property type="component" value="Unassembled WGS sequence"/>
</dbReference>
<dbReference type="GO" id="GO:0008270">
    <property type="term" value="F:zinc ion binding"/>
    <property type="evidence" value="ECO:0007669"/>
    <property type="project" value="InterPro"/>
</dbReference>
<feature type="domain" description="Xylanolytic transcriptional activator regulatory" evidence="8">
    <location>
        <begin position="336"/>
        <end position="410"/>
    </location>
</feature>
<evidence type="ECO:0000256" key="1">
    <source>
        <dbReference type="ARBA" id="ARBA00022723"/>
    </source>
</evidence>
<keyword evidence="10" id="KW-1185">Reference proteome</keyword>
<evidence type="ECO:0000256" key="2">
    <source>
        <dbReference type="ARBA" id="ARBA00022833"/>
    </source>
</evidence>
<evidence type="ECO:0000256" key="4">
    <source>
        <dbReference type="ARBA" id="ARBA00023125"/>
    </source>
</evidence>
<evidence type="ECO:0000256" key="3">
    <source>
        <dbReference type="ARBA" id="ARBA00023015"/>
    </source>
</evidence>
<evidence type="ECO:0000313" key="9">
    <source>
        <dbReference type="EMBL" id="RDL38255.1"/>
    </source>
</evidence>
<dbReference type="Pfam" id="PF04082">
    <property type="entry name" value="Fungal_trans"/>
    <property type="match status" value="1"/>
</dbReference>
<keyword evidence="4" id="KW-0238">DNA-binding</keyword>
<dbReference type="PANTHER" id="PTHR31944:SF131">
    <property type="entry name" value="HEME-RESPONSIVE ZINC FINGER TRANSCRIPTION FACTOR HAP1"/>
    <property type="match status" value="1"/>
</dbReference>
<dbReference type="GO" id="GO:0000978">
    <property type="term" value="F:RNA polymerase II cis-regulatory region sequence-specific DNA binding"/>
    <property type="evidence" value="ECO:0007669"/>
    <property type="project" value="TreeGrafter"/>
</dbReference>
<keyword evidence="6" id="KW-0539">Nucleus</keyword>
<protein>
    <recommendedName>
        <fullName evidence="8">Xylanolytic transcriptional activator regulatory domain-containing protein</fullName>
    </recommendedName>
</protein>
<organism evidence="9 10">
    <name type="scientific">Venustampulla echinocandica</name>
    <dbReference type="NCBI Taxonomy" id="2656787"/>
    <lineage>
        <taxon>Eukaryota</taxon>
        <taxon>Fungi</taxon>
        <taxon>Dikarya</taxon>
        <taxon>Ascomycota</taxon>
        <taxon>Pezizomycotina</taxon>
        <taxon>Leotiomycetes</taxon>
        <taxon>Helotiales</taxon>
        <taxon>Pleuroascaceae</taxon>
        <taxon>Venustampulla</taxon>
    </lineage>
</organism>
<dbReference type="GO" id="GO:0005634">
    <property type="term" value="C:nucleus"/>
    <property type="evidence" value="ECO:0007669"/>
    <property type="project" value="TreeGrafter"/>
</dbReference>
<dbReference type="CDD" id="cd12148">
    <property type="entry name" value="fungal_TF_MHR"/>
    <property type="match status" value="1"/>
</dbReference>
<dbReference type="OrthoDB" id="4337792at2759"/>
<proteinExistence type="predicted"/>